<sequence length="40" mass="4442">MVFLPQSFIISRLRFGGNIMDSGIKVFSLKSEAKIIKVGN</sequence>
<gene>
    <name evidence="1" type="ORF">A33Q_0684</name>
</gene>
<proteinExistence type="predicted"/>
<comment type="caution">
    <text evidence="1">The sequence shown here is derived from an EMBL/GenBank/DDBJ whole genome shotgun (WGS) entry which is preliminary data.</text>
</comment>
<dbReference type="Proteomes" id="UP000006073">
    <property type="component" value="Unassembled WGS sequence"/>
</dbReference>
<keyword evidence="2" id="KW-1185">Reference proteome</keyword>
<protein>
    <submittedName>
        <fullName evidence="1">Uncharacterized protein</fullName>
    </submittedName>
</protein>
<evidence type="ECO:0000313" key="2">
    <source>
        <dbReference type="Proteomes" id="UP000006073"/>
    </source>
</evidence>
<organism evidence="1 2">
    <name type="scientific">Indibacter alkaliphilus (strain CCUG 57479 / KCTC 22604 / LW1)</name>
    <dbReference type="NCBI Taxonomy" id="1189612"/>
    <lineage>
        <taxon>Bacteria</taxon>
        <taxon>Pseudomonadati</taxon>
        <taxon>Bacteroidota</taxon>
        <taxon>Cytophagia</taxon>
        <taxon>Cytophagales</taxon>
        <taxon>Cyclobacteriaceae</taxon>
    </lineage>
</organism>
<dbReference type="EMBL" id="ALWO02000014">
    <property type="protein sequence ID" value="EOZ99306.1"/>
    <property type="molecule type" value="Genomic_DNA"/>
</dbReference>
<reference evidence="1 2" key="1">
    <citation type="journal article" date="2013" name="Genome Announc.">
        <title>Draft Genome Sequence of Indibacter alkaliphilus Strain LW1T, Isolated from Lonar Lake, a Haloalkaline Lake in the Buldana District of Maharashtra, India.</title>
        <authorList>
            <person name="Singh A."/>
            <person name="Kumar Jangir P."/>
            <person name="Sharma R."/>
            <person name="Singh A."/>
            <person name="Kumar Pinnaka A."/>
            <person name="Shivaji S."/>
        </authorList>
    </citation>
    <scope>NUCLEOTIDE SEQUENCE [LARGE SCALE GENOMIC DNA]</scope>
    <source>
        <strain evidence="2">CCUG 57479 / KCTC 22604 / LW1</strain>
    </source>
</reference>
<name>S2E423_INDAL</name>
<dbReference type="AlphaFoldDB" id="S2E423"/>
<accession>S2E423</accession>
<evidence type="ECO:0000313" key="1">
    <source>
        <dbReference type="EMBL" id="EOZ99306.1"/>
    </source>
</evidence>